<keyword evidence="2" id="KW-1185">Reference proteome</keyword>
<name>A0A6P8BFG6_PYRGI</name>
<protein>
    <submittedName>
        <fullName evidence="3">Uncharacterized protein</fullName>
    </submittedName>
</protein>
<evidence type="ECO:0000256" key="1">
    <source>
        <dbReference type="SAM" id="MobiDB-lite"/>
    </source>
</evidence>
<dbReference type="Proteomes" id="UP000515153">
    <property type="component" value="Unplaced"/>
</dbReference>
<sequence>MHTIHHPDRAKPQNQPTDRHREALNCAARSFFITDRGVAEHTCIHALFHSHGLVNPTSWNDLIFASIRHFSWL</sequence>
<accession>A0A6P8BFG6</accession>
<feature type="region of interest" description="Disordered" evidence="1">
    <location>
        <begin position="1"/>
        <end position="20"/>
    </location>
</feature>
<gene>
    <name evidence="3" type="ORF">PgNI_04208</name>
</gene>
<reference evidence="3" key="2">
    <citation type="submission" date="2019-10" db="EMBL/GenBank/DDBJ databases">
        <authorList>
            <consortium name="NCBI Genome Project"/>
        </authorList>
    </citation>
    <scope>NUCLEOTIDE SEQUENCE</scope>
    <source>
        <strain evidence="3">NI907</strain>
    </source>
</reference>
<evidence type="ECO:0000313" key="3">
    <source>
        <dbReference type="RefSeq" id="XP_030985796.1"/>
    </source>
</evidence>
<dbReference type="AlphaFoldDB" id="A0A6P8BFG6"/>
<dbReference type="GeneID" id="41959168"/>
<dbReference type="KEGG" id="pgri:PgNI_04208"/>
<dbReference type="RefSeq" id="XP_030985796.1">
    <property type="nucleotide sequence ID" value="XM_031124259.1"/>
</dbReference>
<evidence type="ECO:0000313" key="2">
    <source>
        <dbReference type="Proteomes" id="UP000515153"/>
    </source>
</evidence>
<reference evidence="3" key="3">
    <citation type="submission" date="2025-08" db="UniProtKB">
        <authorList>
            <consortium name="RefSeq"/>
        </authorList>
    </citation>
    <scope>IDENTIFICATION</scope>
    <source>
        <strain evidence="3">NI907</strain>
    </source>
</reference>
<proteinExistence type="predicted"/>
<reference evidence="3" key="1">
    <citation type="journal article" date="2019" name="Mol. Biol. Evol.">
        <title>Blast fungal genomes show frequent chromosomal changes, gene gains and losses, and effector gene turnover.</title>
        <authorList>
            <person name="Gomez Luciano L.B."/>
            <person name="Jason Tsai I."/>
            <person name="Chuma I."/>
            <person name="Tosa Y."/>
            <person name="Chen Y.H."/>
            <person name="Li J.Y."/>
            <person name="Li M.Y."/>
            <person name="Jade Lu M.Y."/>
            <person name="Nakayashiki H."/>
            <person name="Li W.H."/>
        </authorList>
    </citation>
    <scope>NUCLEOTIDE SEQUENCE</scope>
    <source>
        <strain evidence="3">NI907</strain>
    </source>
</reference>
<organism evidence="2 3">
    <name type="scientific">Pyricularia grisea</name>
    <name type="common">Crabgrass-specific blast fungus</name>
    <name type="synonym">Magnaporthe grisea</name>
    <dbReference type="NCBI Taxonomy" id="148305"/>
    <lineage>
        <taxon>Eukaryota</taxon>
        <taxon>Fungi</taxon>
        <taxon>Dikarya</taxon>
        <taxon>Ascomycota</taxon>
        <taxon>Pezizomycotina</taxon>
        <taxon>Sordariomycetes</taxon>
        <taxon>Sordariomycetidae</taxon>
        <taxon>Magnaporthales</taxon>
        <taxon>Pyriculariaceae</taxon>
        <taxon>Pyricularia</taxon>
    </lineage>
</organism>